<accession>A0ABZ0Z0Y5</accession>
<dbReference type="EMBL" id="OR769219">
    <property type="protein sequence ID" value="WQJ51612.1"/>
    <property type="molecule type" value="Genomic_DNA"/>
</dbReference>
<evidence type="ECO:0000313" key="3">
    <source>
        <dbReference type="EMBL" id="WQJ51612.1"/>
    </source>
</evidence>
<organism evidence="3 4">
    <name type="scientific">phage Lak_Megaphage_RVC_AP3_GC26</name>
    <dbReference type="NCBI Taxonomy" id="3109225"/>
    <lineage>
        <taxon>Viruses</taxon>
        <taxon>Duplodnaviria</taxon>
        <taxon>Heunggongvirae</taxon>
        <taxon>Uroviricota</taxon>
        <taxon>Caudoviricetes</taxon>
        <taxon>Caudoviricetes code 15 clade</taxon>
    </lineage>
</organism>
<dbReference type="Proteomes" id="UP001348805">
    <property type="component" value="Segment"/>
</dbReference>
<feature type="region of interest" description="Disordered" evidence="2">
    <location>
        <begin position="65"/>
        <end position="96"/>
    </location>
</feature>
<evidence type="ECO:0000256" key="2">
    <source>
        <dbReference type="SAM" id="MobiDB-lite"/>
    </source>
</evidence>
<protein>
    <submittedName>
        <fullName evidence="3">Uncharacterized protein</fullName>
    </submittedName>
</protein>
<keyword evidence="4" id="KW-1185">Reference proteome</keyword>
<sequence length="96" mass="11509">MHIVYVLSKEMNLSFQDIKEMSFFEILDILDVYKENMEEQEKQNKEENQRMEKQMNNMQSRYNMNDLKNQMSNPSGITNSYQPPNIPTPNFNIPKI</sequence>
<evidence type="ECO:0000313" key="4">
    <source>
        <dbReference type="Proteomes" id="UP001348805"/>
    </source>
</evidence>
<reference evidence="3 4" key="1">
    <citation type="submission" date="2023-11" db="EMBL/GenBank/DDBJ databases">
        <authorList>
            <person name="Cook R."/>
            <person name="Crisci M."/>
            <person name="Pye H."/>
            <person name="Adriaenssens E."/>
            <person name="Santini J."/>
        </authorList>
    </citation>
    <scope>NUCLEOTIDE SEQUENCE [LARGE SCALE GENOMIC DNA]</scope>
</reference>
<keyword evidence="1" id="KW-0175">Coiled coil</keyword>
<feature type="compositionally biased region" description="Polar residues" evidence="2">
    <location>
        <begin position="65"/>
        <end position="82"/>
    </location>
</feature>
<name>A0ABZ0Z0Y5_9CAUD</name>
<feature type="coiled-coil region" evidence="1">
    <location>
        <begin position="30"/>
        <end position="61"/>
    </location>
</feature>
<evidence type="ECO:0000256" key="1">
    <source>
        <dbReference type="SAM" id="Coils"/>
    </source>
</evidence>
<proteinExistence type="predicted"/>